<dbReference type="InterPro" id="IPR050319">
    <property type="entry name" value="ABC_transp_ATP-bind"/>
</dbReference>
<dbReference type="KEGG" id="psin:CAK95_27360"/>
<dbReference type="PANTHER" id="PTHR43776:SF7">
    <property type="entry name" value="D,D-DIPEPTIDE TRANSPORT ATP-BINDING PROTEIN DDPF-RELATED"/>
    <property type="match status" value="1"/>
</dbReference>
<dbReference type="NCBIfam" id="NF008453">
    <property type="entry name" value="PRK11308.1"/>
    <property type="match status" value="2"/>
</dbReference>
<dbReference type="PROSITE" id="PS00211">
    <property type="entry name" value="ABC_TRANSPORTER_1"/>
    <property type="match status" value="2"/>
</dbReference>
<keyword evidence="7" id="KW-1185">Reference proteome</keyword>
<dbReference type="NCBIfam" id="TIGR01727">
    <property type="entry name" value="oligo_HPY"/>
    <property type="match status" value="1"/>
</dbReference>
<dbReference type="OrthoDB" id="9802264at2"/>
<comment type="subcellular location">
    <subcellularLocation>
        <location evidence="1">Cell inner membrane</location>
        <topology evidence="1">Peripheral membrane protein</topology>
    </subcellularLocation>
</comment>
<sequence length="613" mass="66275">MSVLSFDKVTVTARIGGRNIEVLRDLSFDLGQDEIIGLVGESGAGKSMIGRTVSGLLPDNFSVSSGDVLFDGKSLLSLGKAARRALLGRKIAFIPQEPLSALNPVRTIGAQFGEHLQHLRIDKSRRRTLMIERLQQVQLRNAEEALQRYPHELSGGQCQRVLIAMAFAGEPTLVVADEPTTALDVMTQAQIVRLIAEQQAAHHTALLFITHDLRLAGHVCRNVGVMYAGDMVEYGPAAAVLKAPSHPYTKSLLAAIPDLTGPRRVLPALSDHMPGIGSFAGLPGCRFAPRCSVKDPSCATTRLPPRQIGAGHWVRCAERCSAGGSVEAGAILELPALGEVKSKPAVAFEKVRLSYQASRGFLGLRRSRFDAVKSATFSIREGEILGIVGESGSGKTSVGRLIVGLEQPSAGSISIDGEDYVQDGRIIHLTRRDTQLIFQDPQSALNPRRSVLRLLTQALEAGESYKPESARRPFAENLLKDIGLPPDCLDRFPSQLSGGQRQRVNIGRALGAKPKLVVADEIVSGLDVSVQAHILNCLLDLNRRHGLTMVFISHDLAVVRYLCSRILMMHGGEIVEEGDTEAVFANPRHPYTKALLGAVPPDNTDQPWPPVLQ</sequence>
<dbReference type="GO" id="GO:0005524">
    <property type="term" value="F:ATP binding"/>
    <property type="evidence" value="ECO:0007669"/>
    <property type="project" value="UniProtKB-KW"/>
</dbReference>
<comment type="similarity">
    <text evidence="2">Belongs to the ABC transporter superfamily.</text>
</comment>
<evidence type="ECO:0000256" key="2">
    <source>
        <dbReference type="ARBA" id="ARBA00005417"/>
    </source>
</evidence>
<dbReference type="PANTHER" id="PTHR43776">
    <property type="entry name" value="TRANSPORT ATP-BINDING PROTEIN"/>
    <property type="match status" value="1"/>
</dbReference>
<organism evidence="6 7">
    <name type="scientific">Pseudorhodoplanes sinuspersici</name>
    <dbReference type="NCBI Taxonomy" id="1235591"/>
    <lineage>
        <taxon>Bacteria</taxon>
        <taxon>Pseudomonadati</taxon>
        <taxon>Pseudomonadota</taxon>
        <taxon>Alphaproteobacteria</taxon>
        <taxon>Hyphomicrobiales</taxon>
        <taxon>Pseudorhodoplanes</taxon>
    </lineage>
</organism>
<dbReference type="STRING" id="1235591.CAK95_27360"/>
<keyword evidence="5 6" id="KW-0067">ATP-binding</keyword>
<dbReference type="InterPro" id="IPR003593">
    <property type="entry name" value="AAA+_ATPase"/>
</dbReference>
<evidence type="ECO:0000256" key="3">
    <source>
        <dbReference type="ARBA" id="ARBA00022448"/>
    </source>
</evidence>
<dbReference type="Pfam" id="PF08352">
    <property type="entry name" value="oligo_HPY"/>
    <property type="match status" value="2"/>
</dbReference>
<dbReference type="GO" id="GO:0016887">
    <property type="term" value="F:ATP hydrolysis activity"/>
    <property type="evidence" value="ECO:0007669"/>
    <property type="project" value="InterPro"/>
</dbReference>
<evidence type="ECO:0000256" key="4">
    <source>
        <dbReference type="ARBA" id="ARBA00022741"/>
    </source>
</evidence>
<dbReference type="CDD" id="cd03257">
    <property type="entry name" value="ABC_NikE_OppD_transporters"/>
    <property type="match status" value="2"/>
</dbReference>
<dbReference type="AlphaFoldDB" id="A0A1W6ZYM4"/>
<dbReference type="PROSITE" id="PS50893">
    <property type="entry name" value="ABC_TRANSPORTER_2"/>
    <property type="match status" value="2"/>
</dbReference>
<dbReference type="InterPro" id="IPR027417">
    <property type="entry name" value="P-loop_NTPase"/>
</dbReference>
<dbReference type="GO" id="GO:0015833">
    <property type="term" value="P:peptide transport"/>
    <property type="evidence" value="ECO:0007669"/>
    <property type="project" value="InterPro"/>
</dbReference>
<evidence type="ECO:0000256" key="1">
    <source>
        <dbReference type="ARBA" id="ARBA00004417"/>
    </source>
</evidence>
<dbReference type="InterPro" id="IPR003439">
    <property type="entry name" value="ABC_transporter-like_ATP-bd"/>
</dbReference>
<dbReference type="GO" id="GO:0005886">
    <property type="term" value="C:plasma membrane"/>
    <property type="evidence" value="ECO:0007669"/>
    <property type="project" value="UniProtKB-SubCell"/>
</dbReference>
<name>A0A1W6ZYM4_9HYPH</name>
<dbReference type="InterPro" id="IPR017871">
    <property type="entry name" value="ABC_transporter-like_CS"/>
</dbReference>
<dbReference type="EMBL" id="CP021112">
    <property type="protein sequence ID" value="ARQ02410.1"/>
    <property type="molecule type" value="Genomic_DNA"/>
</dbReference>
<dbReference type="Proteomes" id="UP000194137">
    <property type="component" value="Chromosome"/>
</dbReference>
<dbReference type="Gene3D" id="3.40.50.300">
    <property type="entry name" value="P-loop containing nucleotide triphosphate hydrolases"/>
    <property type="match status" value="2"/>
</dbReference>
<dbReference type="SUPFAM" id="SSF52540">
    <property type="entry name" value="P-loop containing nucleoside triphosphate hydrolases"/>
    <property type="match status" value="2"/>
</dbReference>
<dbReference type="GO" id="GO:0055085">
    <property type="term" value="P:transmembrane transport"/>
    <property type="evidence" value="ECO:0007669"/>
    <property type="project" value="UniProtKB-ARBA"/>
</dbReference>
<protein>
    <submittedName>
        <fullName evidence="6">Multidrug ABC transporter ATP-binding protein</fullName>
    </submittedName>
</protein>
<keyword evidence="4" id="KW-0547">Nucleotide-binding</keyword>
<evidence type="ECO:0000313" key="7">
    <source>
        <dbReference type="Proteomes" id="UP000194137"/>
    </source>
</evidence>
<evidence type="ECO:0000256" key="5">
    <source>
        <dbReference type="ARBA" id="ARBA00022840"/>
    </source>
</evidence>
<accession>A0A1W6ZYM4</accession>
<dbReference type="Pfam" id="PF00005">
    <property type="entry name" value="ABC_tran"/>
    <property type="match status" value="2"/>
</dbReference>
<dbReference type="InterPro" id="IPR013563">
    <property type="entry name" value="Oligopep_ABC_C"/>
</dbReference>
<dbReference type="NCBIfam" id="NF007739">
    <property type="entry name" value="PRK10419.1"/>
    <property type="match status" value="2"/>
</dbReference>
<proteinExistence type="inferred from homology"/>
<reference evidence="6 7" key="1">
    <citation type="submission" date="2017-05" db="EMBL/GenBank/DDBJ databases">
        <title>Full genome sequence of Pseudorhodoplanes sinuspersici.</title>
        <authorList>
            <person name="Dastgheib S.M.M."/>
            <person name="Shavandi M."/>
            <person name="Tirandaz H."/>
        </authorList>
    </citation>
    <scope>NUCLEOTIDE SEQUENCE [LARGE SCALE GENOMIC DNA]</scope>
    <source>
        <strain evidence="6 7">RIPI110</strain>
    </source>
</reference>
<evidence type="ECO:0000313" key="6">
    <source>
        <dbReference type="EMBL" id="ARQ02410.1"/>
    </source>
</evidence>
<gene>
    <name evidence="6" type="ORF">CAK95_27360</name>
</gene>
<dbReference type="RefSeq" id="WP_086090840.1">
    <property type="nucleotide sequence ID" value="NZ_CP021112.1"/>
</dbReference>
<keyword evidence="3" id="KW-0813">Transport</keyword>
<dbReference type="SMART" id="SM00382">
    <property type="entry name" value="AAA"/>
    <property type="match status" value="2"/>
</dbReference>